<accession>A0A1H3JXL9</accession>
<name>A0A1H3JXL9_9BACT</name>
<evidence type="ECO:0000313" key="2">
    <source>
        <dbReference type="Proteomes" id="UP000199663"/>
    </source>
</evidence>
<dbReference type="Gene3D" id="3.30.530.20">
    <property type="match status" value="1"/>
</dbReference>
<dbReference type="RefSeq" id="WP_019595952.1">
    <property type="nucleotide sequence ID" value="NZ_FNQC01000001.1"/>
</dbReference>
<dbReference type="Proteomes" id="UP000199663">
    <property type="component" value="Unassembled WGS sequence"/>
</dbReference>
<comment type="caution">
    <text evidence="1">The sequence shown here is derived from an EMBL/GenBank/DDBJ whole genome shotgun (WGS) entry which is preliminary data.</text>
</comment>
<dbReference type="EMBL" id="FNQC01000001">
    <property type="protein sequence ID" value="SDY44014.1"/>
    <property type="molecule type" value="Genomic_DNA"/>
</dbReference>
<protein>
    <submittedName>
        <fullName evidence="1">Ligand-binding SRPBCC domain-containing protein</fullName>
    </submittedName>
</protein>
<gene>
    <name evidence="1" type="ORF">SAMN05444412_101158</name>
</gene>
<reference evidence="1 2" key="1">
    <citation type="submission" date="2016-10" db="EMBL/GenBank/DDBJ databases">
        <authorList>
            <person name="Varghese N."/>
            <person name="Submissions S."/>
        </authorList>
    </citation>
    <scope>NUCLEOTIDE SEQUENCE [LARGE SCALE GENOMIC DNA]</scope>
    <source>
        <strain evidence="1 2">DSM 17997</strain>
    </source>
</reference>
<evidence type="ECO:0000313" key="1">
    <source>
        <dbReference type="EMBL" id="SDY44014.1"/>
    </source>
</evidence>
<proteinExistence type="predicted"/>
<organism evidence="1 2">
    <name type="scientific">Rhodonellum ikkaensis</name>
    <dbReference type="NCBI Taxonomy" id="336829"/>
    <lineage>
        <taxon>Bacteria</taxon>
        <taxon>Pseudomonadati</taxon>
        <taxon>Bacteroidota</taxon>
        <taxon>Cytophagia</taxon>
        <taxon>Cytophagales</taxon>
        <taxon>Cytophagaceae</taxon>
        <taxon>Rhodonellum</taxon>
    </lineage>
</organism>
<dbReference type="SUPFAM" id="SSF55961">
    <property type="entry name" value="Bet v1-like"/>
    <property type="match status" value="1"/>
</dbReference>
<keyword evidence="2" id="KW-1185">Reference proteome</keyword>
<sequence>MKINISTKVEQDYLQVKEGFTEHLFSKLSPPFPPVKLLRFDGSKKGDVVSLELDFLLFKQVWTSEITDDQTSESEFFFVDKGIKLPFFLKSWEHRHRIVKDGDSSIIKDEITYEGPNGVMTFLLFPALWLQFLYRKPVYKKIFKGSAINPRTSG</sequence>
<dbReference type="InterPro" id="IPR023393">
    <property type="entry name" value="START-like_dom_sf"/>
</dbReference>